<dbReference type="EMBL" id="BKCJ010494281">
    <property type="protein sequence ID" value="GFA82062.1"/>
    <property type="molecule type" value="Genomic_DNA"/>
</dbReference>
<organism evidence="1">
    <name type="scientific">Tanacetum cinerariifolium</name>
    <name type="common">Dalmatian daisy</name>
    <name type="synonym">Chrysanthemum cinerariifolium</name>
    <dbReference type="NCBI Taxonomy" id="118510"/>
    <lineage>
        <taxon>Eukaryota</taxon>
        <taxon>Viridiplantae</taxon>
        <taxon>Streptophyta</taxon>
        <taxon>Embryophyta</taxon>
        <taxon>Tracheophyta</taxon>
        <taxon>Spermatophyta</taxon>
        <taxon>Magnoliopsida</taxon>
        <taxon>eudicotyledons</taxon>
        <taxon>Gunneridae</taxon>
        <taxon>Pentapetalae</taxon>
        <taxon>asterids</taxon>
        <taxon>campanulids</taxon>
        <taxon>Asterales</taxon>
        <taxon>Asteraceae</taxon>
        <taxon>Asteroideae</taxon>
        <taxon>Anthemideae</taxon>
        <taxon>Anthemidinae</taxon>
        <taxon>Tanacetum</taxon>
    </lineage>
</organism>
<dbReference type="PANTHER" id="PTHR35721:SF1">
    <property type="entry name" value="UREIDOGLYCOLATE HYDROLASE"/>
    <property type="match status" value="1"/>
</dbReference>
<gene>
    <name evidence="1" type="ORF">Tci_654034</name>
</gene>
<keyword evidence="1" id="KW-0378">Hydrolase</keyword>
<reference evidence="1" key="1">
    <citation type="journal article" date="2019" name="Sci. Rep.">
        <title>Draft genome of Tanacetum cinerariifolium, the natural source of mosquito coil.</title>
        <authorList>
            <person name="Yamashiro T."/>
            <person name="Shiraishi A."/>
            <person name="Satake H."/>
            <person name="Nakayama K."/>
        </authorList>
    </citation>
    <scope>NUCLEOTIDE SEQUENCE</scope>
</reference>
<protein>
    <submittedName>
        <fullName evidence="1">Putative ureidoglycolate hydrolase</fullName>
    </submittedName>
</protein>
<comment type="caution">
    <text evidence="1">The sequence shown here is derived from an EMBL/GenBank/DDBJ whole genome shotgun (WGS) entry which is preliminary data.</text>
</comment>
<accession>A0A699KAR5</accession>
<name>A0A699KAR5_TANCI</name>
<dbReference type="PANTHER" id="PTHR35721">
    <property type="entry name" value="UREIDOGLYCOLATE HYDROLASE"/>
    <property type="match status" value="1"/>
</dbReference>
<dbReference type="AlphaFoldDB" id="A0A699KAR5"/>
<dbReference type="GO" id="GO:0016787">
    <property type="term" value="F:hydrolase activity"/>
    <property type="evidence" value="ECO:0007669"/>
    <property type="project" value="UniProtKB-KW"/>
</dbReference>
<evidence type="ECO:0000313" key="1">
    <source>
        <dbReference type="EMBL" id="GFA82062.1"/>
    </source>
</evidence>
<proteinExistence type="predicted"/>
<sequence>MVEAITAINYNGMMIAPVVGGTLQDPLKASMESIRDFFAEELVKMTTECGKLRSEVSQLPSMKAGRIKTKLEFVVKLKAVEATPGNFKDFGQVIEASPDTKAFGPHDAQLDLS</sequence>